<evidence type="ECO:0000256" key="1">
    <source>
        <dbReference type="SAM" id="SignalP"/>
    </source>
</evidence>
<organism evidence="2 3">
    <name type="scientific">Posidoniimonas corsicana</name>
    <dbReference type="NCBI Taxonomy" id="1938618"/>
    <lineage>
        <taxon>Bacteria</taxon>
        <taxon>Pseudomonadati</taxon>
        <taxon>Planctomycetota</taxon>
        <taxon>Planctomycetia</taxon>
        <taxon>Pirellulales</taxon>
        <taxon>Lacipirellulaceae</taxon>
        <taxon>Posidoniimonas</taxon>
    </lineage>
</organism>
<dbReference type="RefSeq" id="WP_146564932.1">
    <property type="nucleotide sequence ID" value="NZ_SIHJ01000001.1"/>
</dbReference>
<dbReference type="Proteomes" id="UP000316714">
    <property type="component" value="Unassembled WGS sequence"/>
</dbReference>
<dbReference type="EMBL" id="SIHJ01000001">
    <property type="protein sequence ID" value="TWT37607.1"/>
    <property type="molecule type" value="Genomic_DNA"/>
</dbReference>
<protein>
    <submittedName>
        <fullName evidence="2">Uncharacterized protein</fullName>
    </submittedName>
</protein>
<keyword evidence="1" id="KW-0732">Signal</keyword>
<proteinExistence type="predicted"/>
<gene>
    <name evidence="2" type="ORF">KOR34_25610</name>
</gene>
<evidence type="ECO:0000313" key="3">
    <source>
        <dbReference type="Proteomes" id="UP000316714"/>
    </source>
</evidence>
<name>A0A5C5VHZ2_9BACT</name>
<reference evidence="2 3" key="1">
    <citation type="submission" date="2019-02" db="EMBL/GenBank/DDBJ databases">
        <title>Deep-cultivation of Planctomycetes and their phenomic and genomic characterization uncovers novel biology.</title>
        <authorList>
            <person name="Wiegand S."/>
            <person name="Jogler M."/>
            <person name="Boedeker C."/>
            <person name="Pinto D."/>
            <person name="Vollmers J."/>
            <person name="Rivas-Marin E."/>
            <person name="Kohn T."/>
            <person name="Peeters S.H."/>
            <person name="Heuer A."/>
            <person name="Rast P."/>
            <person name="Oberbeckmann S."/>
            <person name="Bunk B."/>
            <person name="Jeske O."/>
            <person name="Meyerdierks A."/>
            <person name="Storesund J.E."/>
            <person name="Kallscheuer N."/>
            <person name="Luecker S."/>
            <person name="Lage O.M."/>
            <person name="Pohl T."/>
            <person name="Merkel B.J."/>
            <person name="Hornburger P."/>
            <person name="Mueller R.-W."/>
            <person name="Bruemmer F."/>
            <person name="Labrenz M."/>
            <person name="Spormann A.M."/>
            <person name="Op Den Camp H."/>
            <person name="Overmann J."/>
            <person name="Amann R."/>
            <person name="Jetten M.S.M."/>
            <person name="Mascher T."/>
            <person name="Medema M.H."/>
            <person name="Devos D.P."/>
            <person name="Kaster A.-K."/>
            <person name="Ovreas L."/>
            <person name="Rohde M."/>
            <person name="Galperin M.Y."/>
            <person name="Jogler C."/>
        </authorList>
    </citation>
    <scope>NUCLEOTIDE SEQUENCE [LARGE SCALE GENOMIC DNA]</scope>
    <source>
        <strain evidence="2 3">KOR34</strain>
    </source>
</reference>
<feature type="signal peptide" evidence="1">
    <location>
        <begin position="1"/>
        <end position="22"/>
    </location>
</feature>
<feature type="chain" id="PRO_5023092200" evidence="1">
    <location>
        <begin position="23"/>
        <end position="351"/>
    </location>
</feature>
<sequence length="351" mass="37257" precursor="true">MAARTPIAAVVVLALAAQAAVAADWAGLRMGETLENPAAGWVDPPAETAPATYDTHIQLMSLDGSACCDGVGCGDACGCGDTCGQQEQHDGCVDRFLPRSNLPFPLLKGLTEGRDVVLPLPLGTGVVWTELNRTVAVSDVRLGLGTVDPSSVERIDVPETKFHASTQIARVDLWVLPCLNIYGIAGHTRTTGSVDVVVSDFPLPVSPDVTIDVPVSMQGPTLGWGCTTGIGAKDWFAMLDVNKSWTTFSNLDGSLTALVVTPRVGLVVDRPLFKGEVHIGAMWQDTAQTVELTINHPLLGPGLKVEVDQFEPNPWNFLVGGLWALDERLQVMVEGGMGGRSYVVSGVTIRY</sequence>
<evidence type="ECO:0000313" key="2">
    <source>
        <dbReference type="EMBL" id="TWT37607.1"/>
    </source>
</evidence>
<dbReference type="AlphaFoldDB" id="A0A5C5VHZ2"/>
<dbReference type="OrthoDB" id="7593840at2"/>
<accession>A0A5C5VHZ2</accession>
<comment type="caution">
    <text evidence="2">The sequence shown here is derived from an EMBL/GenBank/DDBJ whole genome shotgun (WGS) entry which is preliminary data.</text>
</comment>
<keyword evidence="3" id="KW-1185">Reference proteome</keyword>